<dbReference type="Pfam" id="PF01799">
    <property type="entry name" value="Fer2_2"/>
    <property type="match status" value="1"/>
</dbReference>
<dbReference type="PANTHER" id="PTHR44379:SF2">
    <property type="entry name" value="BLR6218 PROTEIN"/>
    <property type="match status" value="1"/>
</dbReference>
<dbReference type="InterPro" id="IPR036010">
    <property type="entry name" value="2Fe-2S_ferredoxin-like_sf"/>
</dbReference>
<dbReference type="InterPro" id="IPR001041">
    <property type="entry name" value="2Fe-2S_ferredoxin-type"/>
</dbReference>
<feature type="domain" description="2Fe-2S ferredoxin-type" evidence="6">
    <location>
        <begin position="3"/>
        <end position="79"/>
    </location>
</feature>
<dbReference type="InterPro" id="IPR036884">
    <property type="entry name" value="2Fe-2S-bd_dom_sf"/>
</dbReference>
<dbReference type="FunFam" id="1.10.150.120:FF:000003">
    <property type="entry name" value="Carbon monoxide dehydrogenase, small subunit"/>
    <property type="match status" value="1"/>
</dbReference>
<dbReference type="GO" id="GO:0016491">
    <property type="term" value="F:oxidoreductase activity"/>
    <property type="evidence" value="ECO:0007669"/>
    <property type="project" value="UniProtKB-KW"/>
</dbReference>
<evidence type="ECO:0000256" key="2">
    <source>
        <dbReference type="ARBA" id="ARBA00022723"/>
    </source>
</evidence>
<dbReference type="SUPFAM" id="SSF47741">
    <property type="entry name" value="CO dehydrogenase ISP C-domain like"/>
    <property type="match status" value="1"/>
</dbReference>
<protein>
    <submittedName>
        <fullName evidence="7">(2Fe-2S)-binding protein</fullName>
    </submittedName>
</protein>
<evidence type="ECO:0000256" key="1">
    <source>
        <dbReference type="ARBA" id="ARBA00022714"/>
    </source>
</evidence>
<evidence type="ECO:0000313" key="8">
    <source>
        <dbReference type="Proteomes" id="UP000598633"/>
    </source>
</evidence>
<evidence type="ECO:0000313" key="7">
    <source>
        <dbReference type="EMBL" id="MBD3870874.1"/>
    </source>
</evidence>
<dbReference type="CDD" id="cd00207">
    <property type="entry name" value="fer2"/>
    <property type="match status" value="1"/>
</dbReference>
<keyword evidence="1" id="KW-0001">2Fe-2S</keyword>
<name>A0A8J7CGI6_9BACT</name>
<dbReference type="Gene3D" id="1.10.150.120">
    <property type="entry name" value="[2Fe-2S]-binding domain"/>
    <property type="match status" value="1"/>
</dbReference>
<accession>A0A8J7CGI6</accession>
<dbReference type="InterPro" id="IPR012675">
    <property type="entry name" value="Beta-grasp_dom_sf"/>
</dbReference>
<dbReference type="Gene3D" id="3.10.20.30">
    <property type="match status" value="1"/>
</dbReference>
<dbReference type="EMBL" id="JACXWA010000099">
    <property type="protein sequence ID" value="MBD3870874.1"/>
    <property type="molecule type" value="Genomic_DNA"/>
</dbReference>
<keyword evidence="3" id="KW-0560">Oxidoreductase</keyword>
<keyword evidence="2" id="KW-0479">Metal-binding</keyword>
<comment type="caution">
    <text evidence="7">The sequence shown here is derived from an EMBL/GenBank/DDBJ whole genome shotgun (WGS) entry which is preliminary data.</text>
</comment>
<dbReference type="AlphaFoldDB" id="A0A8J7CGI6"/>
<evidence type="ECO:0000259" key="6">
    <source>
        <dbReference type="PROSITE" id="PS51085"/>
    </source>
</evidence>
<dbReference type="PANTHER" id="PTHR44379">
    <property type="entry name" value="OXIDOREDUCTASE WITH IRON-SULFUR SUBUNIT"/>
    <property type="match status" value="1"/>
</dbReference>
<dbReference type="SUPFAM" id="SSF54292">
    <property type="entry name" value="2Fe-2S ferredoxin-like"/>
    <property type="match status" value="1"/>
</dbReference>
<reference evidence="7 8" key="1">
    <citation type="submission" date="2020-08" db="EMBL/GenBank/DDBJ databases">
        <title>Acidobacteriota in marine sediments use diverse sulfur dissimilation pathways.</title>
        <authorList>
            <person name="Wasmund K."/>
        </authorList>
    </citation>
    <scope>NUCLEOTIDE SEQUENCE [LARGE SCALE GENOMIC DNA]</scope>
    <source>
        <strain evidence="7">MAG AM3-A</strain>
    </source>
</reference>
<dbReference type="Proteomes" id="UP000598633">
    <property type="component" value="Unassembled WGS sequence"/>
</dbReference>
<dbReference type="GO" id="GO:0046872">
    <property type="term" value="F:metal ion binding"/>
    <property type="evidence" value="ECO:0007669"/>
    <property type="project" value="UniProtKB-KW"/>
</dbReference>
<dbReference type="InterPro" id="IPR002888">
    <property type="entry name" value="2Fe-2S-bd"/>
</dbReference>
<dbReference type="InterPro" id="IPR006058">
    <property type="entry name" value="2Fe2S_fd_BS"/>
</dbReference>
<dbReference type="PROSITE" id="PS00197">
    <property type="entry name" value="2FE2S_FER_1"/>
    <property type="match status" value="1"/>
</dbReference>
<keyword evidence="4" id="KW-0408">Iron</keyword>
<organism evidence="7 8">
    <name type="scientific">Candidatus Sulfomarinibacter kjeldsenii</name>
    <dbReference type="NCBI Taxonomy" id="2885994"/>
    <lineage>
        <taxon>Bacteria</taxon>
        <taxon>Pseudomonadati</taxon>
        <taxon>Acidobacteriota</taxon>
        <taxon>Thermoanaerobaculia</taxon>
        <taxon>Thermoanaerobaculales</taxon>
        <taxon>Candidatus Sulfomarinibacteraceae</taxon>
        <taxon>Candidatus Sulfomarinibacter</taxon>
    </lineage>
</organism>
<evidence type="ECO:0000256" key="4">
    <source>
        <dbReference type="ARBA" id="ARBA00023004"/>
    </source>
</evidence>
<evidence type="ECO:0000256" key="3">
    <source>
        <dbReference type="ARBA" id="ARBA00023002"/>
    </source>
</evidence>
<gene>
    <name evidence="7" type="ORF">IFJ97_05885</name>
</gene>
<proteinExistence type="predicted"/>
<dbReference type="GO" id="GO:0051537">
    <property type="term" value="F:2 iron, 2 sulfur cluster binding"/>
    <property type="evidence" value="ECO:0007669"/>
    <property type="project" value="UniProtKB-KW"/>
</dbReference>
<keyword evidence="5" id="KW-0411">Iron-sulfur</keyword>
<sequence>MTEPIRFSFNGKMTVLDVEEDRMLLWVLRTELGLTGTKSGCGEGFCGSCTVLVDGKPERSCQLPMSDVAGKKIVTIEGLARDGKLHPVQTAFVEHDALQCGFCTPGMILSAFGLLLENPEPTRQQILDHMEDNLCRCGAHLRIVKAIETAAAEMRKGVRS</sequence>
<dbReference type="InterPro" id="IPR051452">
    <property type="entry name" value="Diverse_Oxidoreductases"/>
</dbReference>
<dbReference type="Pfam" id="PF00111">
    <property type="entry name" value="Fer2"/>
    <property type="match status" value="1"/>
</dbReference>
<dbReference type="PROSITE" id="PS51085">
    <property type="entry name" value="2FE2S_FER_2"/>
    <property type="match status" value="1"/>
</dbReference>
<evidence type="ECO:0000256" key="5">
    <source>
        <dbReference type="ARBA" id="ARBA00023014"/>
    </source>
</evidence>